<organism evidence="2 3">
    <name type="scientific">Armillaria ostoyae</name>
    <name type="common">Armillaria root rot fungus</name>
    <dbReference type="NCBI Taxonomy" id="47428"/>
    <lineage>
        <taxon>Eukaryota</taxon>
        <taxon>Fungi</taxon>
        <taxon>Dikarya</taxon>
        <taxon>Basidiomycota</taxon>
        <taxon>Agaricomycotina</taxon>
        <taxon>Agaricomycetes</taxon>
        <taxon>Agaricomycetidae</taxon>
        <taxon>Agaricales</taxon>
        <taxon>Marasmiineae</taxon>
        <taxon>Physalacriaceae</taxon>
        <taxon>Armillaria</taxon>
    </lineage>
</organism>
<dbReference type="EMBL" id="FUEG01000023">
    <property type="protein sequence ID" value="SJL14208.1"/>
    <property type="molecule type" value="Genomic_DNA"/>
</dbReference>
<dbReference type="STRING" id="47428.A0A284RZM4"/>
<name>A0A284RZM4_ARMOS</name>
<accession>A0A284RZM4</accession>
<evidence type="ECO:0000313" key="2">
    <source>
        <dbReference type="EMBL" id="SJL14208.1"/>
    </source>
</evidence>
<proteinExistence type="predicted"/>
<gene>
    <name evidence="1" type="ORF">ARMOST_14672</name>
    <name evidence="2" type="ORF">ARMOST_17663</name>
</gene>
<keyword evidence="3" id="KW-1185">Reference proteome</keyword>
<dbReference type="EMBL" id="FUEG01000014">
    <property type="protein sequence ID" value="SJL11269.1"/>
    <property type="molecule type" value="Genomic_DNA"/>
</dbReference>
<dbReference type="OMA" id="NQRRIAW"/>
<dbReference type="Proteomes" id="UP000219338">
    <property type="component" value="Unassembled WGS sequence"/>
</dbReference>
<evidence type="ECO:0000313" key="1">
    <source>
        <dbReference type="EMBL" id="SJL11269.1"/>
    </source>
</evidence>
<evidence type="ECO:0000313" key="3">
    <source>
        <dbReference type="Proteomes" id="UP000219338"/>
    </source>
</evidence>
<reference evidence="2" key="2">
    <citation type="submission" date="2017-01" db="EMBL/GenBank/DDBJ databases">
        <authorList>
            <person name="Mah S.A."/>
            <person name="Swanson W.J."/>
            <person name="Moy G.W."/>
            <person name="Vacquier V.D."/>
        </authorList>
    </citation>
    <scope>NUCLEOTIDE SEQUENCE [LARGE SCALE GENOMIC DNA]</scope>
    <source>
        <strain evidence="2">C18/9</strain>
    </source>
</reference>
<reference evidence="3" key="1">
    <citation type="journal article" date="2017" name="Nat. Ecol. Evol.">
        <title>Genome expansion and lineage-specific genetic innovations in the forest pathogenic fungi Armillaria.</title>
        <authorList>
            <person name="Sipos G."/>
            <person name="Prasanna A.N."/>
            <person name="Walter M.C."/>
            <person name="O'Connor E."/>
            <person name="Balint B."/>
            <person name="Krizsan K."/>
            <person name="Kiss B."/>
            <person name="Hess J."/>
            <person name="Varga T."/>
            <person name="Slot J."/>
            <person name="Riley R."/>
            <person name="Boka B."/>
            <person name="Rigling D."/>
            <person name="Barry K."/>
            <person name="Lee J."/>
            <person name="Mihaltcheva S."/>
            <person name="LaButti K."/>
            <person name="Lipzen A."/>
            <person name="Waldron R."/>
            <person name="Moloney N.M."/>
            <person name="Sperisen C."/>
            <person name="Kredics L."/>
            <person name="Vagvoelgyi C."/>
            <person name="Patrignani A."/>
            <person name="Fitzpatrick D."/>
            <person name="Nagy I."/>
            <person name="Doyle S."/>
            <person name="Anderson J.B."/>
            <person name="Grigoriev I.V."/>
            <person name="Gueldener U."/>
            <person name="Muensterkoetter M."/>
            <person name="Nagy L.G."/>
        </authorList>
    </citation>
    <scope>NUCLEOTIDE SEQUENCE [LARGE SCALE GENOMIC DNA]</scope>
    <source>
        <strain evidence="3">C18/9</strain>
    </source>
</reference>
<sequence>MTIKYYLKKQEYLKAKSSVIQLHKCIAAVMVSMGLMIEETQHRMIQEYKETPENPLSLSQQEMQAAYMPCVGSLLANAPVNVEGLNVKHVPLWLSSSLTVVEHVQDCHKRVDVIETQLWEAQCLDGLDTIRDIARTQHESYTYHDRNMHSQAHMTHVIEWMMRLDRHLDAAVAKYRVVCKALLSLRGPGEWENKLKVLHDKDISSMEGAVFTINREDGMEEDLQWSRKKRKVMASEGKRYKMRD</sequence>
<dbReference type="AlphaFoldDB" id="A0A284RZM4"/>
<dbReference type="OrthoDB" id="3062870at2759"/>
<protein>
    <submittedName>
        <fullName evidence="2">Uncharacterized protein</fullName>
    </submittedName>
</protein>